<comment type="caution">
    <text evidence="1">The sequence shown here is derived from an EMBL/GenBank/DDBJ whole genome shotgun (WGS) entry which is preliminary data.</text>
</comment>
<dbReference type="Proteomes" id="UP000823399">
    <property type="component" value="Unassembled WGS sequence"/>
</dbReference>
<dbReference type="RefSeq" id="XP_041296633.1">
    <property type="nucleotide sequence ID" value="XM_041433386.1"/>
</dbReference>
<reference evidence="1" key="1">
    <citation type="journal article" date="2020" name="New Phytol.">
        <title>Comparative genomics reveals dynamic genome evolution in host specialist ectomycorrhizal fungi.</title>
        <authorList>
            <person name="Lofgren L.A."/>
            <person name="Nguyen N.H."/>
            <person name="Vilgalys R."/>
            <person name="Ruytinx J."/>
            <person name="Liao H.L."/>
            <person name="Branco S."/>
            <person name="Kuo A."/>
            <person name="LaButti K."/>
            <person name="Lipzen A."/>
            <person name="Andreopoulos W."/>
            <person name="Pangilinan J."/>
            <person name="Riley R."/>
            <person name="Hundley H."/>
            <person name="Na H."/>
            <person name="Barry K."/>
            <person name="Grigoriev I.V."/>
            <person name="Stajich J.E."/>
            <person name="Kennedy P.G."/>
        </authorList>
    </citation>
    <scope>NUCLEOTIDE SEQUENCE</scope>
    <source>
        <strain evidence="1">FC423</strain>
    </source>
</reference>
<keyword evidence="2" id="KW-1185">Reference proteome</keyword>
<evidence type="ECO:0000313" key="1">
    <source>
        <dbReference type="EMBL" id="KAG2114685.1"/>
    </source>
</evidence>
<dbReference type="GeneID" id="64695645"/>
<gene>
    <name evidence="1" type="ORF">F5147DRAFT_649848</name>
</gene>
<accession>A0A9P7JX90</accession>
<name>A0A9P7JX90_9AGAM</name>
<dbReference type="OrthoDB" id="10630304at2759"/>
<evidence type="ECO:0000313" key="2">
    <source>
        <dbReference type="Proteomes" id="UP000823399"/>
    </source>
</evidence>
<dbReference type="AlphaFoldDB" id="A0A9P7JX90"/>
<protein>
    <submittedName>
        <fullName evidence="1">Uncharacterized protein</fullName>
    </submittedName>
</protein>
<organism evidence="1 2">
    <name type="scientific">Suillus discolor</name>
    <dbReference type="NCBI Taxonomy" id="1912936"/>
    <lineage>
        <taxon>Eukaryota</taxon>
        <taxon>Fungi</taxon>
        <taxon>Dikarya</taxon>
        <taxon>Basidiomycota</taxon>
        <taxon>Agaricomycotina</taxon>
        <taxon>Agaricomycetes</taxon>
        <taxon>Agaricomycetidae</taxon>
        <taxon>Boletales</taxon>
        <taxon>Suillineae</taxon>
        <taxon>Suillaceae</taxon>
        <taxon>Suillus</taxon>
    </lineage>
</organism>
<proteinExistence type="predicted"/>
<dbReference type="EMBL" id="JABBWM010000009">
    <property type="protein sequence ID" value="KAG2114685.1"/>
    <property type="molecule type" value="Genomic_DNA"/>
</dbReference>
<sequence length="269" mass="30292">MSEKCSMYCIGVGGNYGRVCLHCIGVLNIVKLVRELVRSWSSQLWGSLNIWRREKDKQEVNIPLKLVVIDTQVVRLSAWTVQYALRGPFYVNCERKIIDLYCNKNGCLECEKVQANTITPVLPPSWHHLIGKRPVVTCTNIIGFLPIPDVYSESLADKPISGNDAPLLALILAVPIKNSMVGILAEALMALQSQPTTFPGKPRSRHKISEPSIEYFNDDQHRENKVNVQDLFKETFHFVKDDEYMLYKGAAREAILLFVGSMGPGVCEE</sequence>